<feature type="region of interest" description="Disordered" evidence="1">
    <location>
        <begin position="1"/>
        <end position="25"/>
    </location>
</feature>
<organism evidence="2">
    <name type="scientific">Euplotes harpa</name>
    <dbReference type="NCBI Taxonomy" id="151035"/>
    <lineage>
        <taxon>Eukaryota</taxon>
        <taxon>Sar</taxon>
        <taxon>Alveolata</taxon>
        <taxon>Ciliophora</taxon>
        <taxon>Intramacronucleata</taxon>
        <taxon>Spirotrichea</taxon>
        <taxon>Hypotrichia</taxon>
        <taxon>Euplotida</taxon>
        <taxon>Euplotidae</taxon>
        <taxon>Euplotes</taxon>
    </lineage>
</organism>
<proteinExistence type="predicted"/>
<evidence type="ECO:0000313" key="2">
    <source>
        <dbReference type="EMBL" id="CAE0351318.1"/>
    </source>
</evidence>
<feature type="compositionally biased region" description="Polar residues" evidence="1">
    <location>
        <begin position="59"/>
        <end position="79"/>
    </location>
</feature>
<dbReference type="EMBL" id="HBII01024727">
    <property type="protein sequence ID" value="CAE0351318.1"/>
    <property type="molecule type" value="Transcribed_RNA"/>
</dbReference>
<gene>
    <name evidence="2" type="ORF">EHAR0213_LOCUS10232</name>
</gene>
<feature type="compositionally biased region" description="Basic and acidic residues" evidence="1">
    <location>
        <begin position="1"/>
        <end position="17"/>
    </location>
</feature>
<dbReference type="AlphaFoldDB" id="A0A7S3NB84"/>
<reference evidence="2" key="1">
    <citation type="submission" date="2021-01" db="EMBL/GenBank/DDBJ databases">
        <authorList>
            <person name="Corre E."/>
            <person name="Pelletier E."/>
            <person name="Niang G."/>
            <person name="Scheremetjew M."/>
            <person name="Finn R."/>
            <person name="Kale V."/>
            <person name="Holt S."/>
            <person name="Cochrane G."/>
            <person name="Meng A."/>
            <person name="Brown T."/>
            <person name="Cohen L."/>
        </authorList>
    </citation>
    <scope>NUCLEOTIDE SEQUENCE</scope>
    <source>
        <strain evidence="2">FSP1.4</strain>
    </source>
</reference>
<name>A0A7S3NB84_9SPIT</name>
<evidence type="ECO:0000256" key="1">
    <source>
        <dbReference type="SAM" id="MobiDB-lite"/>
    </source>
</evidence>
<feature type="region of interest" description="Disordered" evidence="1">
    <location>
        <begin position="48"/>
        <end position="163"/>
    </location>
</feature>
<accession>A0A7S3NB84</accession>
<protein>
    <submittedName>
        <fullName evidence="2">Uncharacterized protein</fullName>
    </submittedName>
</protein>
<sequence length="163" mass="18041">MVKSKLISEEDLHKLSEDTDETMSSLPEETLISQDNLIAKISGILKSNKRSKLSKRTSDVTNTVRESETEPNVPTTKNAFNIRKNVAKEPAVVQEPPKVETSPNQPRRPKPTNLNEDEPDQPSVIKPSLGGNSSKPFGSKIGSKPNFMNKAKEESYNARQNLA</sequence>